<evidence type="ECO:0000256" key="1">
    <source>
        <dbReference type="SAM" id="MobiDB-lite"/>
    </source>
</evidence>
<dbReference type="Gramene" id="ONIVA03G34240.1">
    <property type="protein sequence ID" value="ONIVA03G34240.1"/>
    <property type="gene ID" value="ONIVA03G34240"/>
</dbReference>
<dbReference type="AlphaFoldDB" id="A0A0E0GT78"/>
<dbReference type="Proteomes" id="UP000006591">
    <property type="component" value="Chromosome 3"/>
</dbReference>
<accession>A0A0E0GT78</accession>
<keyword evidence="3" id="KW-1185">Reference proteome</keyword>
<feature type="region of interest" description="Disordered" evidence="1">
    <location>
        <begin position="32"/>
        <end position="73"/>
    </location>
</feature>
<sequence>MERTYRFRLRMRKFKTSVNNVNGGGGSFFPFRAGGDPEQRGQPGVVSPRSGRLEGRRGRRPRAAWMAGQHGLR</sequence>
<reference evidence="2" key="1">
    <citation type="submission" date="2015-04" db="UniProtKB">
        <authorList>
            <consortium name="EnsemblPlants"/>
        </authorList>
    </citation>
    <scope>IDENTIFICATION</scope>
    <source>
        <strain evidence="2">SL10</strain>
    </source>
</reference>
<dbReference type="HOGENOM" id="CLU_2709030_0_0_1"/>
<protein>
    <submittedName>
        <fullName evidence="2">Uncharacterized protein</fullName>
    </submittedName>
</protein>
<evidence type="ECO:0000313" key="3">
    <source>
        <dbReference type="Proteomes" id="UP000006591"/>
    </source>
</evidence>
<organism evidence="2">
    <name type="scientific">Oryza nivara</name>
    <name type="common">Indian wild rice</name>
    <name type="synonym">Oryza sativa f. spontanea</name>
    <dbReference type="NCBI Taxonomy" id="4536"/>
    <lineage>
        <taxon>Eukaryota</taxon>
        <taxon>Viridiplantae</taxon>
        <taxon>Streptophyta</taxon>
        <taxon>Embryophyta</taxon>
        <taxon>Tracheophyta</taxon>
        <taxon>Spermatophyta</taxon>
        <taxon>Magnoliopsida</taxon>
        <taxon>Liliopsida</taxon>
        <taxon>Poales</taxon>
        <taxon>Poaceae</taxon>
        <taxon>BOP clade</taxon>
        <taxon>Oryzoideae</taxon>
        <taxon>Oryzeae</taxon>
        <taxon>Oryzinae</taxon>
        <taxon>Oryza</taxon>
    </lineage>
</organism>
<dbReference type="EnsemblPlants" id="ONIVA03G34240.1">
    <property type="protein sequence ID" value="ONIVA03G34240.1"/>
    <property type="gene ID" value="ONIVA03G34240"/>
</dbReference>
<evidence type="ECO:0000313" key="2">
    <source>
        <dbReference type="EnsemblPlants" id="ONIVA03G34240.1"/>
    </source>
</evidence>
<reference evidence="2" key="2">
    <citation type="submission" date="2018-04" db="EMBL/GenBank/DDBJ databases">
        <title>OnivRS2 (Oryza nivara Reference Sequence Version 2).</title>
        <authorList>
            <person name="Zhang J."/>
            <person name="Kudrna D."/>
            <person name="Lee S."/>
            <person name="Talag J."/>
            <person name="Rajasekar S."/>
            <person name="Welchert J."/>
            <person name="Hsing Y.-I."/>
            <person name="Wing R.A."/>
        </authorList>
    </citation>
    <scope>NUCLEOTIDE SEQUENCE [LARGE SCALE GENOMIC DNA]</scope>
    <source>
        <strain evidence="2">SL10</strain>
    </source>
</reference>
<proteinExistence type="predicted"/>
<name>A0A0E0GT78_ORYNI</name>